<protein>
    <submittedName>
        <fullName evidence="1">Uncharacterized protein</fullName>
    </submittedName>
</protein>
<proteinExistence type="predicted"/>
<comment type="caution">
    <text evidence="1">The sequence shown here is derived from an EMBL/GenBank/DDBJ whole genome shotgun (WGS) entry which is preliminary data.</text>
</comment>
<dbReference type="AlphaFoldDB" id="A0A5B0S9R2"/>
<evidence type="ECO:0000313" key="1">
    <source>
        <dbReference type="EMBL" id="KAA1134846.1"/>
    </source>
</evidence>
<dbReference type="Proteomes" id="UP000325313">
    <property type="component" value="Unassembled WGS sequence"/>
</dbReference>
<reference evidence="1 2" key="1">
    <citation type="submission" date="2019-05" db="EMBL/GenBank/DDBJ databases">
        <title>Emergence of the Ug99 lineage of the wheat stem rust pathogen through somatic hybridization.</title>
        <authorList>
            <person name="Li F."/>
            <person name="Upadhyaya N.M."/>
            <person name="Sperschneider J."/>
            <person name="Matny O."/>
            <person name="Nguyen-Phuc H."/>
            <person name="Mago R."/>
            <person name="Raley C."/>
            <person name="Miller M.E."/>
            <person name="Silverstein K.A.T."/>
            <person name="Henningsen E."/>
            <person name="Hirsch C.D."/>
            <person name="Visser B."/>
            <person name="Pretorius Z.A."/>
            <person name="Steffenson B.J."/>
            <person name="Schwessinger B."/>
            <person name="Dodds P.N."/>
            <person name="Figueroa M."/>
        </authorList>
    </citation>
    <scope>NUCLEOTIDE SEQUENCE [LARGE SCALE GENOMIC DNA]</scope>
    <source>
        <strain evidence="1 2">Ug99</strain>
    </source>
</reference>
<gene>
    <name evidence="1" type="ORF">PGTUg99_003908</name>
</gene>
<accession>A0A5B0S9R2</accession>
<sequence length="105" mass="12113">MSTATRTNQLRFLDLAVRTGCRRLAINQYDVQRPPWTVSRNPIHFIERCARGYCHAGLTGALTSGRGQRSLPGWDNRPAMRVADLADDIFIWVWVPEAEMKWRLE</sequence>
<name>A0A5B0S9R2_PUCGR</name>
<dbReference type="EMBL" id="VDEP01000044">
    <property type="protein sequence ID" value="KAA1134846.1"/>
    <property type="molecule type" value="Genomic_DNA"/>
</dbReference>
<organism evidence="1 2">
    <name type="scientific">Puccinia graminis f. sp. tritici</name>
    <dbReference type="NCBI Taxonomy" id="56615"/>
    <lineage>
        <taxon>Eukaryota</taxon>
        <taxon>Fungi</taxon>
        <taxon>Dikarya</taxon>
        <taxon>Basidiomycota</taxon>
        <taxon>Pucciniomycotina</taxon>
        <taxon>Pucciniomycetes</taxon>
        <taxon>Pucciniales</taxon>
        <taxon>Pucciniaceae</taxon>
        <taxon>Puccinia</taxon>
    </lineage>
</organism>
<evidence type="ECO:0000313" key="2">
    <source>
        <dbReference type="Proteomes" id="UP000325313"/>
    </source>
</evidence>